<sequence>MEGQHKPVPVLADADQRGPKGCRVAGLADRGAFGRAQLLDLVVGVEFEVLPSRFGIGRDDLHRFVELVAESGDQVGVAGDHRLHRIPEPIRVEDSRHGDVQLHGVHVVGVVGRGVRVEEQPVLQRGQRQHVGDPIPLAQVVDLLLAQPSRRNVGRGQPAAAAAHVRADPGQRVKPQSAQAAQLRFIDGRRRPRPIGIQVRTGVGVDGAGVELHGVR</sequence>
<dbReference type="AlphaFoldDB" id="A0A2S8BDP9"/>
<gene>
    <name evidence="2" type="ORF">C1Y40_05046</name>
</gene>
<evidence type="ECO:0000313" key="3">
    <source>
        <dbReference type="Proteomes" id="UP000238296"/>
    </source>
</evidence>
<dbReference type="EMBL" id="PPEA01000713">
    <property type="protein sequence ID" value="PQM44794.1"/>
    <property type="molecule type" value="Genomic_DNA"/>
</dbReference>
<reference evidence="2 3" key="1">
    <citation type="journal article" date="2017" name="Int. J. Syst. Evol. Microbiol.">
        <title>Mycobacterium talmoniae sp. nov., a slowly growing mycobacterium isolated from human respiratory samples.</title>
        <authorList>
            <person name="Davidson R.M."/>
            <person name="DeGroote M.A."/>
            <person name="Marola J.L."/>
            <person name="Buss S."/>
            <person name="Jones V."/>
            <person name="McNeil M.R."/>
            <person name="Freifeld A.G."/>
            <person name="Elaine Epperson L."/>
            <person name="Hasan N.A."/>
            <person name="Jackson M."/>
            <person name="Iwen P.C."/>
            <person name="Salfinger M."/>
            <person name="Strong M."/>
        </authorList>
    </citation>
    <scope>NUCLEOTIDE SEQUENCE [LARGE SCALE GENOMIC DNA]</scope>
    <source>
        <strain evidence="2 3">ATCC BAA-2683</strain>
    </source>
</reference>
<name>A0A2S8BDP9_9MYCO</name>
<evidence type="ECO:0000313" key="2">
    <source>
        <dbReference type="EMBL" id="PQM44794.1"/>
    </source>
</evidence>
<accession>A0A2S8BDP9</accession>
<organism evidence="2 3">
    <name type="scientific">Mycobacterium talmoniae</name>
    <dbReference type="NCBI Taxonomy" id="1858794"/>
    <lineage>
        <taxon>Bacteria</taxon>
        <taxon>Bacillati</taxon>
        <taxon>Actinomycetota</taxon>
        <taxon>Actinomycetes</taxon>
        <taxon>Mycobacteriales</taxon>
        <taxon>Mycobacteriaceae</taxon>
        <taxon>Mycobacterium</taxon>
    </lineage>
</organism>
<comment type="caution">
    <text evidence="2">The sequence shown here is derived from an EMBL/GenBank/DDBJ whole genome shotgun (WGS) entry which is preliminary data.</text>
</comment>
<dbReference type="Proteomes" id="UP000238296">
    <property type="component" value="Unassembled WGS sequence"/>
</dbReference>
<protein>
    <submittedName>
        <fullName evidence="2">Uncharacterized protein</fullName>
    </submittedName>
</protein>
<feature type="region of interest" description="Disordered" evidence="1">
    <location>
        <begin position="154"/>
        <end position="177"/>
    </location>
</feature>
<evidence type="ECO:0000256" key="1">
    <source>
        <dbReference type="SAM" id="MobiDB-lite"/>
    </source>
</evidence>
<proteinExistence type="predicted"/>